<dbReference type="EMBL" id="LT629740">
    <property type="protein sequence ID" value="SDS59344.1"/>
    <property type="molecule type" value="Genomic_DNA"/>
</dbReference>
<keyword evidence="2" id="KW-1185">Reference proteome</keyword>
<dbReference type="Pfam" id="PF14054">
    <property type="entry name" value="DUF4249"/>
    <property type="match status" value="1"/>
</dbReference>
<name>A0A1H1TGR2_MUCMA</name>
<dbReference type="PROSITE" id="PS51257">
    <property type="entry name" value="PROKAR_LIPOPROTEIN"/>
    <property type="match status" value="1"/>
</dbReference>
<accession>A0A1H1TGR2</accession>
<organism evidence="1 2">
    <name type="scientific">Mucilaginibacter mallensis</name>
    <dbReference type="NCBI Taxonomy" id="652787"/>
    <lineage>
        <taxon>Bacteria</taxon>
        <taxon>Pseudomonadati</taxon>
        <taxon>Bacteroidota</taxon>
        <taxon>Sphingobacteriia</taxon>
        <taxon>Sphingobacteriales</taxon>
        <taxon>Sphingobacteriaceae</taxon>
        <taxon>Mucilaginibacter</taxon>
    </lineage>
</organism>
<evidence type="ECO:0000313" key="1">
    <source>
        <dbReference type="EMBL" id="SDS59344.1"/>
    </source>
</evidence>
<protein>
    <recommendedName>
        <fullName evidence="3">DUF4249 domain-containing protein</fullName>
    </recommendedName>
</protein>
<evidence type="ECO:0008006" key="3">
    <source>
        <dbReference type="Google" id="ProtNLM"/>
    </source>
</evidence>
<reference evidence="1 2" key="1">
    <citation type="submission" date="2016-10" db="EMBL/GenBank/DDBJ databases">
        <authorList>
            <person name="de Groot N.N."/>
        </authorList>
    </citation>
    <scope>NUCLEOTIDE SEQUENCE [LARGE SCALE GENOMIC DNA]</scope>
    <source>
        <strain evidence="1 2">MP1X4</strain>
    </source>
</reference>
<dbReference type="AlphaFoldDB" id="A0A1H1TGR2"/>
<sequence length="391" mass="43253">MKKNGKYIIWCGIIAIWALGCKKPYTPNVISSNNNYLVVEGVINTGSDSTVIRLSRTVNLSSGVTINPELNATVAIQSDQNQTYNLHSIGNGQYASAPLTLDNTHKYRLSIGTSDGKAFLSDYVPAIATPPIDSIGFTILNNGIQIYINTHDPKNNTHYYRWDYNETWIFHAKYDSEWISNDSTDVVPRTPDKKIYQCWGSSISTVITLGSSAKLSKDVIYQNPIIFIPATSEKIESRYSILLKQYAMTSDGYNYYTILKKNTEQLGSIFDAQPSQLTGNIHCTTDATLPVIGYISAGTVQQKRVYINNSQLPTWPPTYPYSCGLDTALYLSKGSDPVNQVLQNLVPYPTTNIAVYAVFGLGPNPIGYTYSDAACADCSIRGSLTKPSFWQ</sequence>
<dbReference type="RefSeq" id="WP_091370718.1">
    <property type="nucleotide sequence ID" value="NZ_LT629740.1"/>
</dbReference>
<dbReference type="InterPro" id="IPR025345">
    <property type="entry name" value="DUF4249"/>
</dbReference>
<dbReference type="STRING" id="652787.SAMN05216490_1436"/>
<evidence type="ECO:0000313" key="2">
    <source>
        <dbReference type="Proteomes" id="UP000199679"/>
    </source>
</evidence>
<dbReference type="Proteomes" id="UP000199679">
    <property type="component" value="Chromosome I"/>
</dbReference>
<gene>
    <name evidence="1" type="ORF">SAMN05216490_1436</name>
</gene>
<dbReference type="OrthoDB" id="1062680at2"/>
<proteinExistence type="predicted"/>